<dbReference type="EMBL" id="AGNK02000490">
    <property type="status" value="NOT_ANNOTATED_CDS"/>
    <property type="molecule type" value="Genomic_DNA"/>
</dbReference>
<dbReference type="Proteomes" id="UP000004995">
    <property type="component" value="Unassembled WGS sequence"/>
</dbReference>
<sequence>MTNATSRKRCPATYKATFKVYLPSNSIDHDVYSKTQPTIALC</sequence>
<dbReference type="Gramene" id="KQL30909">
    <property type="protein sequence ID" value="KQL30909"/>
    <property type="gene ID" value="SETIT_020323mg"/>
</dbReference>
<name>K3Z1A5_SETIT</name>
<organism evidence="1 2">
    <name type="scientific">Setaria italica</name>
    <name type="common">Foxtail millet</name>
    <name type="synonym">Panicum italicum</name>
    <dbReference type="NCBI Taxonomy" id="4555"/>
    <lineage>
        <taxon>Eukaryota</taxon>
        <taxon>Viridiplantae</taxon>
        <taxon>Streptophyta</taxon>
        <taxon>Embryophyta</taxon>
        <taxon>Tracheophyta</taxon>
        <taxon>Spermatophyta</taxon>
        <taxon>Magnoliopsida</taxon>
        <taxon>Liliopsida</taxon>
        <taxon>Poales</taxon>
        <taxon>Poaceae</taxon>
        <taxon>PACMAD clade</taxon>
        <taxon>Panicoideae</taxon>
        <taxon>Panicodae</taxon>
        <taxon>Paniceae</taxon>
        <taxon>Cenchrinae</taxon>
        <taxon>Setaria</taxon>
    </lineage>
</organism>
<reference evidence="2" key="1">
    <citation type="journal article" date="2012" name="Nat. Biotechnol.">
        <title>Reference genome sequence of the model plant Setaria.</title>
        <authorList>
            <person name="Bennetzen J.L."/>
            <person name="Schmutz J."/>
            <person name="Wang H."/>
            <person name="Percifield R."/>
            <person name="Hawkins J."/>
            <person name="Pontaroli A.C."/>
            <person name="Estep M."/>
            <person name="Feng L."/>
            <person name="Vaughn J.N."/>
            <person name="Grimwood J."/>
            <person name="Jenkins J."/>
            <person name="Barry K."/>
            <person name="Lindquist E."/>
            <person name="Hellsten U."/>
            <person name="Deshpande S."/>
            <person name="Wang X."/>
            <person name="Wu X."/>
            <person name="Mitros T."/>
            <person name="Triplett J."/>
            <person name="Yang X."/>
            <person name="Ye C.Y."/>
            <person name="Mauro-Herrera M."/>
            <person name="Wang L."/>
            <person name="Li P."/>
            <person name="Sharma M."/>
            <person name="Sharma R."/>
            <person name="Ronald P.C."/>
            <person name="Panaud O."/>
            <person name="Kellogg E.A."/>
            <person name="Brutnell T.P."/>
            <person name="Doust A.N."/>
            <person name="Tuskan G.A."/>
            <person name="Rokhsar D."/>
            <person name="Devos K.M."/>
        </authorList>
    </citation>
    <scope>NUCLEOTIDE SEQUENCE [LARGE SCALE GENOMIC DNA]</scope>
    <source>
        <strain evidence="2">cv. Yugu1</strain>
    </source>
</reference>
<accession>K3Z1A5</accession>
<evidence type="ECO:0000313" key="1">
    <source>
        <dbReference type="EnsemblPlants" id="KQL30909"/>
    </source>
</evidence>
<keyword evidence="2" id="KW-1185">Reference proteome</keyword>
<dbReference type="AlphaFoldDB" id="K3Z1A5"/>
<dbReference type="HOGENOM" id="CLU_3261426_0_0_1"/>
<dbReference type="InParanoid" id="K3Z1A5"/>
<dbReference type="EnsemblPlants" id="KQL30909">
    <property type="protein sequence ID" value="KQL30909"/>
    <property type="gene ID" value="SETIT_020323mg"/>
</dbReference>
<protein>
    <submittedName>
        <fullName evidence="1">Uncharacterized protein</fullName>
    </submittedName>
</protein>
<evidence type="ECO:0000313" key="2">
    <source>
        <dbReference type="Proteomes" id="UP000004995"/>
    </source>
</evidence>
<reference evidence="1" key="2">
    <citation type="submission" date="2018-08" db="UniProtKB">
        <authorList>
            <consortium name="EnsemblPlants"/>
        </authorList>
    </citation>
    <scope>IDENTIFICATION</scope>
    <source>
        <strain evidence="1">Yugu1</strain>
    </source>
</reference>
<proteinExistence type="predicted"/>